<protein>
    <submittedName>
        <fullName evidence="1">Uncharacterized protein</fullName>
    </submittedName>
</protein>
<sequence>MVKNEPRAKASFPICAKWWLGTWSYNVVSVSLVHFFFRTLAYVDSRELLVANPRNVLNATPGAVNFNLEKRGGILKKRSMESVLESPAFDKKFDIAPDPYPSVPGAEECNRVAAQRAMEEYGRRQDVYHMLFCYLNDLLTAQPEGLFLNSAESM</sequence>
<name>A0ABD1Y920_9MARC</name>
<accession>A0ABD1Y920</accession>
<keyword evidence="2" id="KW-1185">Reference proteome</keyword>
<comment type="caution">
    <text evidence="1">The sequence shown here is derived from an EMBL/GenBank/DDBJ whole genome shotgun (WGS) entry which is preliminary data.</text>
</comment>
<proteinExistence type="predicted"/>
<organism evidence="1 2">
    <name type="scientific">Riccia fluitans</name>
    <dbReference type="NCBI Taxonomy" id="41844"/>
    <lineage>
        <taxon>Eukaryota</taxon>
        <taxon>Viridiplantae</taxon>
        <taxon>Streptophyta</taxon>
        <taxon>Embryophyta</taxon>
        <taxon>Marchantiophyta</taxon>
        <taxon>Marchantiopsida</taxon>
        <taxon>Marchantiidae</taxon>
        <taxon>Marchantiales</taxon>
        <taxon>Ricciaceae</taxon>
        <taxon>Riccia</taxon>
    </lineage>
</organism>
<dbReference type="EMBL" id="JBHFFA010000006">
    <property type="protein sequence ID" value="KAL2623208.1"/>
    <property type="molecule type" value="Genomic_DNA"/>
</dbReference>
<reference evidence="1 2" key="1">
    <citation type="submission" date="2024-09" db="EMBL/GenBank/DDBJ databases">
        <title>Chromosome-scale assembly of Riccia fluitans.</title>
        <authorList>
            <person name="Paukszto L."/>
            <person name="Sawicki J."/>
            <person name="Karawczyk K."/>
            <person name="Piernik-Szablinska J."/>
            <person name="Szczecinska M."/>
            <person name="Mazdziarz M."/>
        </authorList>
    </citation>
    <scope>NUCLEOTIDE SEQUENCE [LARGE SCALE GENOMIC DNA]</scope>
    <source>
        <strain evidence="1">Rf_01</strain>
        <tissue evidence="1">Aerial parts of the thallus</tissue>
    </source>
</reference>
<dbReference type="AlphaFoldDB" id="A0ABD1Y920"/>
<dbReference type="Proteomes" id="UP001605036">
    <property type="component" value="Unassembled WGS sequence"/>
</dbReference>
<gene>
    <name evidence="1" type="ORF">R1flu_003413</name>
</gene>
<evidence type="ECO:0000313" key="2">
    <source>
        <dbReference type="Proteomes" id="UP001605036"/>
    </source>
</evidence>
<evidence type="ECO:0000313" key="1">
    <source>
        <dbReference type="EMBL" id="KAL2623208.1"/>
    </source>
</evidence>